<keyword evidence="5" id="KW-1185">Reference proteome</keyword>
<name>A0ABW6PM71_9NOCA</name>
<evidence type="ECO:0000256" key="1">
    <source>
        <dbReference type="ARBA" id="ARBA00022741"/>
    </source>
</evidence>
<dbReference type="InterPro" id="IPR000792">
    <property type="entry name" value="Tscrpt_reg_LuxR_C"/>
</dbReference>
<keyword evidence="1" id="KW-0547">Nucleotide-binding</keyword>
<evidence type="ECO:0000256" key="2">
    <source>
        <dbReference type="ARBA" id="ARBA00022840"/>
    </source>
</evidence>
<protein>
    <submittedName>
        <fullName evidence="4">ATP-binding protein</fullName>
    </submittedName>
</protein>
<dbReference type="Pfam" id="PF13191">
    <property type="entry name" value="AAA_16"/>
    <property type="match status" value="1"/>
</dbReference>
<dbReference type="PROSITE" id="PS50043">
    <property type="entry name" value="HTH_LUXR_2"/>
    <property type="match status" value="1"/>
</dbReference>
<dbReference type="SUPFAM" id="SSF46894">
    <property type="entry name" value="C-terminal effector domain of the bipartite response regulators"/>
    <property type="match status" value="1"/>
</dbReference>
<dbReference type="GO" id="GO:0005524">
    <property type="term" value="F:ATP binding"/>
    <property type="evidence" value="ECO:0007669"/>
    <property type="project" value="UniProtKB-KW"/>
</dbReference>
<dbReference type="Gene3D" id="1.10.10.10">
    <property type="entry name" value="Winged helix-like DNA-binding domain superfamily/Winged helix DNA-binding domain"/>
    <property type="match status" value="1"/>
</dbReference>
<evidence type="ECO:0000313" key="5">
    <source>
        <dbReference type="Proteomes" id="UP001601444"/>
    </source>
</evidence>
<organism evidence="4 5">
    <name type="scientific">Nocardia thailandica</name>
    <dbReference type="NCBI Taxonomy" id="257275"/>
    <lineage>
        <taxon>Bacteria</taxon>
        <taxon>Bacillati</taxon>
        <taxon>Actinomycetota</taxon>
        <taxon>Actinomycetes</taxon>
        <taxon>Mycobacteriales</taxon>
        <taxon>Nocardiaceae</taxon>
        <taxon>Nocardia</taxon>
    </lineage>
</organism>
<reference evidence="4 5" key="1">
    <citation type="submission" date="2024-10" db="EMBL/GenBank/DDBJ databases">
        <title>The Natural Products Discovery Center: Release of the First 8490 Sequenced Strains for Exploring Actinobacteria Biosynthetic Diversity.</title>
        <authorList>
            <person name="Kalkreuter E."/>
            <person name="Kautsar S.A."/>
            <person name="Yang D."/>
            <person name="Bader C.D."/>
            <person name="Teijaro C.N."/>
            <person name="Fluegel L."/>
            <person name="Davis C.M."/>
            <person name="Simpson J.R."/>
            <person name="Lauterbach L."/>
            <person name="Steele A.D."/>
            <person name="Gui C."/>
            <person name="Meng S."/>
            <person name="Li G."/>
            <person name="Viehrig K."/>
            <person name="Ye F."/>
            <person name="Su P."/>
            <person name="Kiefer A.F."/>
            <person name="Nichols A."/>
            <person name="Cepeda A.J."/>
            <person name="Yan W."/>
            <person name="Fan B."/>
            <person name="Jiang Y."/>
            <person name="Adhikari A."/>
            <person name="Zheng C.-J."/>
            <person name="Schuster L."/>
            <person name="Cowan T.M."/>
            <person name="Smanski M.J."/>
            <person name="Chevrette M.G."/>
            <person name="De Carvalho L.P.S."/>
            <person name="Shen B."/>
        </authorList>
    </citation>
    <scope>NUCLEOTIDE SEQUENCE [LARGE SCALE GENOMIC DNA]</scope>
    <source>
        <strain evidence="4 5">NPDC004045</strain>
    </source>
</reference>
<proteinExistence type="predicted"/>
<dbReference type="Proteomes" id="UP001601444">
    <property type="component" value="Unassembled WGS sequence"/>
</dbReference>
<dbReference type="InterPro" id="IPR016032">
    <property type="entry name" value="Sig_transdc_resp-reg_C-effctor"/>
</dbReference>
<feature type="domain" description="HTH luxR-type" evidence="3">
    <location>
        <begin position="847"/>
        <end position="912"/>
    </location>
</feature>
<dbReference type="SMART" id="SM00421">
    <property type="entry name" value="HTH_LUXR"/>
    <property type="match status" value="1"/>
</dbReference>
<sequence length="918" mass="97453">MATELIGRDAELAELLARLGEAVSGEPQMVVCSGEAGIGKTRLAAELAGRARLRGVRTLWARALELPDTPPFWLWRQALDGAAPEPGTTVDRIALFDGFGAALAGADQGTLLVIDDVHWADEPSLQALLHVVRTLGRRRIMLCVTLRDDVAGPGWQAVAPELLREPVTGWLVLRGLSPDDAARCLTAEAGRALPCDLARDAYDMTAGNPFYLRELGRSLRGSGTDELGLPASLREVVRGRMAPLSDAARELLWAAAILGDTFALAVAARLTDRTAAEILAPVDEAIDAGLLAVGDEPGQARFAHALVRTALLDGLSLCRRVELHERAARAIEALYPDAEEANAAALAWHWANAAVAGAQEPAARWARRAADLARRELAFEEAVRLYGLALNHTAGRGPGDRGALLLARADAALRAGDRCAARADCVAVRELARRNDLPVLLAEAALVCEPIGDRTWDRDLAQWCAEALADARVPPSLRARLHARATETAVYLGRLDGVAESSRAALELAGDSGDPAVLVAALRARQLACSGPDHRDEHQELAARMIRAGERLRDPAVEMWGRLWAIDAHWERADLAEVGGELSRLRWCVEHTGGPMARWHLLVAEAALAQAHTDFDEALRLAGEAHTLACALGHPAGDGAYRALCVAVGHHRGHAGPALEPVPAPRYGEVRNELFAALGTAFPLVDSGRVADAEPLYRGLGPPARWRVPPYFLLDVLAVGGAIALALGRVEDLAWFRRRLRPYRGGHVTGGSGNAHYLGPVPLWLGRFALGLGDVETAAAELTAAADIARACGTPGFVVEADCELAELLASTGAAAEAAAVARDALPQARAAGMTPWIARLDRLLTATAPAPGLTPRESEVARLVAAGLSNREIADALVLSERTAQNHVQHILTKLGFAKRGQIAAWVGSGATAPDPR</sequence>
<dbReference type="PANTHER" id="PTHR16305">
    <property type="entry name" value="TESTICULAR SOLUBLE ADENYLYL CYCLASE"/>
    <property type="match status" value="1"/>
</dbReference>
<dbReference type="InterPro" id="IPR027417">
    <property type="entry name" value="P-loop_NTPase"/>
</dbReference>
<dbReference type="PANTHER" id="PTHR16305:SF35">
    <property type="entry name" value="TRANSCRIPTIONAL ACTIVATOR DOMAIN"/>
    <property type="match status" value="1"/>
</dbReference>
<dbReference type="InterPro" id="IPR036388">
    <property type="entry name" value="WH-like_DNA-bd_sf"/>
</dbReference>
<comment type="caution">
    <text evidence="4">The sequence shown here is derived from an EMBL/GenBank/DDBJ whole genome shotgun (WGS) entry which is preliminary data.</text>
</comment>
<keyword evidence="2 4" id="KW-0067">ATP-binding</keyword>
<gene>
    <name evidence="4" type="ORF">ACFYTF_11205</name>
</gene>
<dbReference type="SUPFAM" id="SSF52540">
    <property type="entry name" value="P-loop containing nucleoside triphosphate hydrolases"/>
    <property type="match status" value="1"/>
</dbReference>
<dbReference type="Pfam" id="PF00196">
    <property type="entry name" value="GerE"/>
    <property type="match status" value="1"/>
</dbReference>
<evidence type="ECO:0000313" key="4">
    <source>
        <dbReference type="EMBL" id="MFF0543390.1"/>
    </source>
</evidence>
<dbReference type="PRINTS" id="PR00038">
    <property type="entry name" value="HTHLUXR"/>
</dbReference>
<dbReference type="EMBL" id="JBIAMX010000005">
    <property type="protein sequence ID" value="MFF0543390.1"/>
    <property type="molecule type" value="Genomic_DNA"/>
</dbReference>
<evidence type="ECO:0000259" key="3">
    <source>
        <dbReference type="PROSITE" id="PS50043"/>
    </source>
</evidence>
<dbReference type="Gene3D" id="3.40.50.300">
    <property type="entry name" value="P-loop containing nucleotide triphosphate hydrolases"/>
    <property type="match status" value="1"/>
</dbReference>
<dbReference type="CDD" id="cd06170">
    <property type="entry name" value="LuxR_C_like"/>
    <property type="match status" value="1"/>
</dbReference>
<accession>A0ABW6PM71</accession>
<dbReference type="RefSeq" id="WP_387700025.1">
    <property type="nucleotide sequence ID" value="NZ_JBIAMX010000005.1"/>
</dbReference>
<dbReference type="InterPro" id="IPR041664">
    <property type="entry name" value="AAA_16"/>
</dbReference>